<protein>
    <submittedName>
        <fullName evidence="2">Uncharacterized protein</fullName>
    </submittedName>
</protein>
<proteinExistence type="predicted"/>
<organism evidence="2 3">
    <name type="scientific">Cafeteria roenbergensis</name>
    <name type="common">Marine flagellate</name>
    <dbReference type="NCBI Taxonomy" id="33653"/>
    <lineage>
        <taxon>Eukaryota</taxon>
        <taxon>Sar</taxon>
        <taxon>Stramenopiles</taxon>
        <taxon>Bigyra</taxon>
        <taxon>Opalozoa</taxon>
        <taxon>Bicosoecida</taxon>
        <taxon>Cafeteriaceae</taxon>
        <taxon>Cafeteria</taxon>
    </lineage>
</organism>
<keyword evidence="3" id="KW-1185">Reference proteome</keyword>
<feature type="signal peptide" evidence="1">
    <location>
        <begin position="1"/>
        <end position="23"/>
    </location>
</feature>
<accession>A0A5A8CJC0</accession>
<name>A0A5A8CJC0_CAFRO</name>
<reference evidence="2 3" key="1">
    <citation type="submission" date="2019-07" db="EMBL/GenBank/DDBJ databases">
        <title>Genomes of Cafeteria roenbergensis.</title>
        <authorList>
            <person name="Fischer M.G."/>
            <person name="Hackl T."/>
            <person name="Roman M."/>
        </authorList>
    </citation>
    <scope>NUCLEOTIDE SEQUENCE [LARGE SCALE GENOMIC DNA]</scope>
    <source>
        <strain evidence="2 3">BVI</strain>
    </source>
</reference>
<dbReference type="AlphaFoldDB" id="A0A5A8CJC0"/>
<dbReference type="EMBL" id="VLTN01000017">
    <property type="protein sequence ID" value="KAA0153175.1"/>
    <property type="molecule type" value="Genomic_DNA"/>
</dbReference>
<evidence type="ECO:0000313" key="3">
    <source>
        <dbReference type="Proteomes" id="UP000323011"/>
    </source>
</evidence>
<sequence>MAAVRLLWAAAVVLLLSVGRAASEEDSEPLGAHVFKSLHARLAEQPDDGEPWSAALLRAAASDLDLLPEDAFGDEMGQAVRGGLDTCGSVTLREFASLARAHLTCGKASFCTPEGKFAECKPAPSGGGTLAELSAAGVLDCYVPVHVVPPDSPDVNRGCNVDMIGNMAMVHAGWALEHVRGADARLQSHLEWRDGVHPQQFARPRPAAAVGRFARELAALGGPMSLLEPRRLLVECGGCSLHQDAHTLLLGEVRDEL</sequence>
<gene>
    <name evidence="2" type="ORF">FNF29_03364</name>
</gene>
<comment type="caution">
    <text evidence="2">The sequence shown here is derived from an EMBL/GenBank/DDBJ whole genome shotgun (WGS) entry which is preliminary data.</text>
</comment>
<keyword evidence="1" id="KW-0732">Signal</keyword>
<evidence type="ECO:0000313" key="2">
    <source>
        <dbReference type="EMBL" id="KAA0153175.1"/>
    </source>
</evidence>
<dbReference type="Proteomes" id="UP000323011">
    <property type="component" value="Unassembled WGS sequence"/>
</dbReference>
<evidence type="ECO:0000256" key="1">
    <source>
        <dbReference type="SAM" id="SignalP"/>
    </source>
</evidence>
<feature type="chain" id="PRO_5023130818" evidence="1">
    <location>
        <begin position="24"/>
        <end position="257"/>
    </location>
</feature>